<dbReference type="Proteomes" id="UP001381693">
    <property type="component" value="Unassembled WGS sequence"/>
</dbReference>
<dbReference type="GO" id="GO:0071897">
    <property type="term" value="P:DNA biosynthetic process"/>
    <property type="evidence" value="ECO:0007669"/>
    <property type="project" value="UniProtKB-ARBA"/>
</dbReference>
<dbReference type="InterPro" id="IPR043502">
    <property type="entry name" value="DNA/RNA_pol_sf"/>
</dbReference>
<feature type="region of interest" description="Disordered" evidence="1">
    <location>
        <begin position="85"/>
        <end position="114"/>
    </location>
</feature>
<name>A0AAN8WZQ4_HALRR</name>
<comment type="caution">
    <text evidence="2">The sequence shown here is derived from an EMBL/GenBank/DDBJ whole genome shotgun (WGS) entry which is preliminary data.</text>
</comment>
<dbReference type="Gene3D" id="3.10.10.10">
    <property type="entry name" value="HIV Type 1 Reverse Transcriptase, subunit A, domain 1"/>
    <property type="match status" value="1"/>
</dbReference>
<evidence type="ECO:0000313" key="2">
    <source>
        <dbReference type="EMBL" id="KAK7070199.1"/>
    </source>
</evidence>
<dbReference type="SUPFAM" id="SSF56672">
    <property type="entry name" value="DNA/RNA polymerases"/>
    <property type="match status" value="1"/>
</dbReference>
<protein>
    <submittedName>
        <fullName evidence="2">Uncharacterized protein</fullName>
    </submittedName>
</protein>
<dbReference type="AlphaFoldDB" id="A0AAN8WZQ4"/>
<evidence type="ECO:0000256" key="1">
    <source>
        <dbReference type="SAM" id="MobiDB-lite"/>
    </source>
</evidence>
<keyword evidence="3" id="KW-1185">Reference proteome</keyword>
<reference evidence="2 3" key="1">
    <citation type="submission" date="2023-11" db="EMBL/GenBank/DDBJ databases">
        <title>Halocaridina rubra genome assembly.</title>
        <authorList>
            <person name="Smith C."/>
        </authorList>
    </citation>
    <scope>NUCLEOTIDE SEQUENCE [LARGE SCALE GENOMIC DNA]</scope>
    <source>
        <strain evidence="2">EP-1</strain>
        <tissue evidence="2">Whole</tissue>
    </source>
</reference>
<dbReference type="EMBL" id="JAXCGZ010015487">
    <property type="protein sequence ID" value="KAK7070199.1"/>
    <property type="molecule type" value="Genomic_DNA"/>
</dbReference>
<proteinExistence type="predicted"/>
<feature type="compositionally biased region" description="Polar residues" evidence="1">
    <location>
        <begin position="100"/>
        <end position="113"/>
    </location>
</feature>
<gene>
    <name evidence="2" type="ORF">SK128_002764</name>
</gene>
<evidence type="ECO:0000313" key="3">
    <source>
        <dbReference type="Proteomes" id="UP001381693"/>
    </source>
</evidence>
<accession>A0AAN8WZQ4</accession>
<organism evidence="2 3">
    <name type="scientific">Halocaridina rubra</name>
    <name type="common">Hawaiian red shrimp</name>
    <dbReference type="NCBI Taxonomy" id="373956"/>
    <lineage>
        <taxon>Eukaryota</taxon>
        <taxon>Metazoa</taxon>
        <taxon>Ecdysozoa</taxon>
        <taxon>Arthropoda</taxon>
        <taxon>Crustacea</taxon>
        <taxon>Multicrustacea</taxon>
        <taxon>Malacostraca</taxon>
        <taxon>Eumalacostraca</taxon>
        <taxon>Eucarida</taxon>
        <taxon>Decapoda</taxon>
        <taxon>Pleocyemata</taxon>
        <taxon>Caridea</taxon>
        <taxon>Atyoidea</taxon>
        <taxon>Atyidae</taxon>
        <taxon>Halocaridina</taxon>
    </lineage>
</organism>
<sequence length="141" mass="15713">MKNYSDVKSQPRFKDTVSEVPKLCPYNRHDIQLTTGTTPIRQPANRLGPRKKIMQEEVDHLPQQGFAVPSSSPWASPILVVPSGLHQPQSSKISRKRLTHQSTTPKMVSSSPTLHPGIRLVKGFENILAATLSKSPFSCFR</sequence>